<dbReference type="SUPFAM" id="SSF52540">
    <property type="entry name" value="P-loop containing nucleoside triphosphate hydrolases"/>
    <property type="match status" value="1"/>
</dbReference>
<dbReference type="NCBIfam" id="TIGR00150">
    <property type="entry name" value="T6A_YjeE"/>
    <property type="match status" value="1"/>
</dbReference>
<keyword evidence="9" id="KW-0460">Magnesium</keyword>
<dbReference type="Proteomes" id="UP001478817">
    <property type="component" value="Unassembled WGS sequence"/>
</dbReference>
<dbReference type="EMBL" id="JBBNGS010000009">
    <property type="protein sequence ID" value="MEQ2637789.1"/>
    <property type="molecule type" value="Genomic_DNA"/>
</dbReference>
<keyword evidence="8" id="KW-0067">ATP-binding</keyword>
<evidence type="ECO:0000256" key="6">
    <source>
        <dbReference type="ARBA" id="ARBA00022723"/>
    </source>
</evidence>
<comment type="similarity">
    <text evidence="2">Belongs to the TsaE family.</text>
</comment>
<evidence type="ECO:0000256" key="7">
    <source>
        <dbReference type="ARBA" id="ARBA00022741"/>
    </source>
</evidence>
<dbReference type="Pfam" id="PF02367">
    <property type="entry name" value="TsaE"/>
    <property type="match status" value="1"/>
</dbReference>
<dbReference type="PANTHER" id="PTHR33540:SF2">
    <property type="entry name" value="TRNA THREONYLCARBAMOYLADENOSINE BIOSYNTHESIS PROTEIN TSAE"/>
    <property type="match status" value="1"/>
</dbReference>
<evidence type="ECO:0000256" key="9">
    <source>
        <dbReference type="ARBA" id="ARBA00022842"/>
    </source>
</evidence>
<evidence type="ECO:0000256" key="4">
    <source>
        <dbReference type="ARBA" id="ARBA00022490"/>
    </source>
</evidence>
<comment type="function">
    <text evidence="10">Required for the formation of a threonylcarbamoyl group on adenosine at position 37 (t(6)A37) in tRNAs that read codons beginning with adenine. Is involved in the transfer of the threonylcarbamoyl moiety of threonylcarbamoyl-AMP (TC-AMP) to the N6 group of A37, together with TsaD and TsaB. TsaE seems to play an indirect role in the t(6)A biosynthesis pathway, possibly in regulating the core enzymatic function of TsaD.</text>
</comment>
<reference evidence="12 13" key="1">
    <citation type="submission" date="2024-04" db="EMBL/GenBank/DDBJ databases">
        <title>Human intestinal bacterial collection.</title>
        <authorList>
            <person name="Pauvert C."/>
            <person name="Hitch T.C.A."/>
            <person name="Clavel T."/>
        </authorList>
    </citation>
    <scope>NUCLEOTIDE SEQUENCE [LARGE SCALE GENOMIC DNA]</scope>
    <source>
        <strain evidence="12 13">CLA-AA-H197</strain>
    </source>
</reference>
<evidence type="ECO:0000256" key="2">
    <source>
        <dbReference type="ARBA" id="ARBA00007599"/>
    </source>
</evidence>
<proteinExistence type="inferred from homology"/>
<comment type="caution">
    <text evidence="12">The sequence shown here is derived from an EMBL/GenBank/DDBJ whole genome shotgun (WGS) entry which is preliminary data.</text>
</comment>
<keyword evidence="4" id="KW-0963">Cytoplasm</keyword>
<keyword evidence="5" id="KW-0819">tRNA processing</keyword>
<evidence type="ECO:0000256" key="3">
    <source>
        <dbReference type="ARBA" id="ARBA00019010"/>
    </source>
</evidence>
<dbReference type="PANTHER" id="PTHR33540">
    <property type="entry name" value="TRNA THREONYLCARBAMOYLADENOSINE BIOSYNTHESIS PROTEIN TSAE"/>
    <property type="match status" value="1"/>
</dbReference>
<evidence type="ECO:0000256" key="5">
    <source>
        <dbReference type="ARBA" id="ARBA00022694"/>
    </source>
</evidence>
<accession>A0ABV1IGM2</accession>
<keyword evidence="13" id="KW-1185">Reference proteome</keyword>
<protein>
    <recommendedName>
        <fullName evidence="3">tRNA threonylcarbamoyladenosine biosynthesis protein TsaE</fullName>
    </recommendedName>
    <alternativeName>
        <fullName evidence="11">t(6)A37 threonylcarbamoyladenosine biosynthesis protein TsaE</fullName>
    </alternativeName>
</protein>
<evidence type="ECO:0000256" key="11">
    <source>
        <dbReference type="ARBA" id="ARBA00032441"/>
    </source>
</evidence>
<evidence type="ECO:0000256" key="10">
    <source>
        <dbReference type="ARBA" id="ARBA00024908"/>
    </source>
</evidence>
<evidence type="ECO:0000313" key="12">
    <source>
        <dbReference type="EMBL" id="MEQ2637789.1"/>
    </source>
</evidence>
<dbReference type="InterPro" id="IPR003442">
    <property type="entry name" value="T6A_TsaE"/>
</dbReference>
<keyword evidence="7" id="KW-0547">Nucleotide-binding</keyword>
<organism evidence="12 13">
    <name type="scientific">Paratractidigestivibacter faecalis</name>
    <dbReference type="NCBI Taxonomy" id="2292441"/>
    <lineage>
        <taxon>Bacteria</taxon>
        <taxon>Bacillati</taxon>
        <taxon>Actinomycetota</taxon>
        <taxon>Coriobacteriia</taxon>
        <taxon>Coriobacteriales</taxon>
        <taxon>Atopobiaceae</taxon>
        <taxon>Paratractidigestivibacter</taxon>
    </lineage>
</organism>
<evidence type="ECO:0000313" key="13">
    <source>
        <dbReference type="Proteomes" id="UP001478817"/>
    </source>
</evidence>
<dbReference type="RefSeq" id="WP_349182493.1">
    <property type="nucleotide sequence ID" value="NZ_JBBNGS010000009.1"/>
</dbReference>
<name>A0ABV1IGM2_9ACTN</name>
<dbReference type="InterPro" id="IPR027417">
    <property type="entry name" value="P-loop_NTPase"/>
</dbReference>
<dbReference type="Gene3D" id="3.40.50.300">
    <property type="entry name" value="P-loop containing nucleotide triphosphate hydrolases"/>
    <property type="match status" value="1"/>
</dbReference>
<comment type="subcellular location">
    <subcellularLocation>
        <location evidence="1">Cytoplasm</location>
    </subcellularLocation>
</comment>
<evidence type="ECO:0000256" key="8">
    <source>
        <dbReference type="ARBA" id="ARBA00022840"/>
    </source>
</evidence>
<gene>
    <name evidence="12" type="primary">tsaE</name>
    <name evidence="12" type="ORF">AAAT05_05450</name>
</gene>
<sequence length="171" mass="18519">MAPVRRTADELSVVTRSQPQTVAVGRALGECLAEGDVLVLTGDLGAGKTQLTKGMAAGLGITDDVTSPTFTIEMVYEGGRLPLYHFDLYRLDDPDQLEDTGLFDVLGADGVCSIEWGEQFADEIGPQRMDVYVTRLDDDAEPGQEPAREVRLVAHDARGRELLDALERALA</sequence>
<evidence type="ECO:0000256" key="1">
    <source>
        <dbReference type="ARBA" id="ARBA00004496"/>
    </source>
</evidence>
<keyword evidence="6" id="KW-0479">Metal-binding</keyword>